<dbReference type="EMBL" id="LSSK01000243">
    <property type="protein sequence ID" value="OMH84160.1"/>
    <property type="molecule type" value="Genomic_DNA"/>
</dbReference>
<dbReference type="Gene3D" id="1.25.10.10">
    <property type="entry name" value="Leucine-rich Repeat Variant"/>
    <property type="match status" value="1"/>
</dbReference>
<dbReference type="Proteomes" id="UP000188320">
    <property type="component" value="Unassembled WGS sequence"/>
</dbReference>
<evidence type="ECO:0000313" key="10">
    <source>
        <dbReference type="Proteomes" id="UP000188320"/>
    </source>
</evidence>
<proteinExistence type="predicted"/>
<dbReference type="InterPro" id="IPR006953">
    <property type="entry name" value="Vesicle_Uso1_P115_head"/>
</dbReference>
<dbReference type="SUPFAM" id="SSF48371">
    <property type="entry name" value="ARM repeat"/>
    <property type="match status" value="2"/>
</dbReference>
<evidence type="ECO:0000256" key="5">
    <source>
        <dbReference type="SAM" id="MobiDB-lite"/>
    </source>
</evidence>
<dbReference type="EMBL" id="LSSK01001024">
    <property type="protein sequence ID" value="OMH80973.1"/>
    <property type="molecule type" value="Genomic_DNA"/>
</dbReference>
<organism evidence="9 10">
    <name type="scientific">Zancudomyces culisetae</name>
    <name type="common">Gut fungus</name>
    <name type="synonym">Smittium culisetae</name>
    <dbReference type="NCBI Taxonomy" id="1213189"/>
    <lineage>
        <taxon>Eukaryota</taxon>
        <taxon>Fungi</taxon>
        <taxon>Fungi incertae sedis</taxon>
        <taxon>Zoopagomycota</taxon>
        <taxon>Kickxellomycotina</taxon>
        <taxon>Harpellomycetes</taxon>
        <taxon>Harpellales</taxon>
        <taxon>Legeriomycetaceae</taxon>
        <taxon>Zancudomyces</taxon>
    </lineage>
</organism>
<protein>
    <submittedName>
        <fullName evidence="9">General vesicular transport factor</fullName>
    </submittedName>
</protein>
<dbReference type="OrthoDB" id="198977at2759"/>
<feature type="coiled-coil region" evidence="4">
    <location>
        <begin position="799"/>
        <end position="875"/>
    </location>
</feature>
<dbReference type="InterPro" id="IPR011989">
    <property type="entry name" value="ARM-like"/>
</dbReference>
<feature type="region of interest" description="Disordered" evidence="5">
    <location>
        <begin position="753"/>
        <end position="774"/>
    </location>
</feature>
<dbReference type="InterPro" id="IPR016024">
    <property type="entry name" value="ARM-type_fold"/>
</dbReference>
<dbReference type="GO" id="GO:0006888">
    <property type="term" value="P:endoplasmic reticulum to Golgi vesicle-mediated transport"/>
    <property type="evidence" value="ECO:0007669"/>
    <property type="project" value="TreeGrafter"/>
</dbReference>
<dbReference type="GO" id="GO:0012507">
    <property type="term" value="C:ER to Golgi transport vesicle membrane"/>
    <property type="evidence" value="ECO:0007669"/>
    <property type="project" value="TreeGrafter"/>
</dbReference>
<dbReference type="Pfam" id="PF04871">
    <property type="entry name" value="Uso1_p115_C"/>
    <property type="match status" value="1"/>
</dbReference>
<dbReference type="GO" id="GO:0048280">
    <property type="term" value="P:vesicle fusion with Golgi apparatus"/>
    <property type="evidence" value="ECO:0007669"/>
    <property type="project" value="InterPro"/>
</dbReference>
<feature type="domain" description="Vesicle tethering protein Uso1/P115-like head" evidence="6">
    <location>
        <begin position="347"/>
        <end position="677"/>
    </location>
</feature>
<feature type="domain" description="Uso1/p115-like vesicle tethering protein C-terminal" evidence="7">
    <location>
        <begin position="732"/>
        <end position="906"/>
    </location>
</feature>
<evidence type="ECO:0000259" key="7">
    <source>
        <dbReference type="Pfam" id="PF04871"/>
    </source>
</evidence>
<gene>
    <name evidence="9" type="ORF">AX774_g2330</name>
    <name evidence="8" type="ORF">AX774_g5575</name>
</gene>
<comment type="subcellular location">
    <subcellularLocation>
        <location evidence="1">Golgi apparatus</location>
    </subcellularLocation>
</comment>
<dbReference type="PANTHER" id="PTHR10013">
    <property type="entry name" value="GENERAL VESICULAR TRANSPORT FACTOR P115"/>
    <property type="match status" value="1"/>
</dbReference>
<accession>A0A1R1PT71</accession>
<evidence type="ECO:0000256" key="4">
    <source>
        <dbReference type="SAM" id="Coils"/>
    </source>
</evidence>
<dbReference type="InterPro" id="IPR006955">
    <property type="entry name" value="Uso1_p115_C"/>
</dbReference>
<feature type="region of interest" description="Disordered" evidence="5">
    <location>
        <begin position="885"/>
        <end position="906"/>
    </location>
</feature>
<keyword evidence="2" id="KW-0333">Golgi apparatus</keyword>
<reference evidence="10" key="2">
    <citation type="submission" date="2017-01" db="EMBL/GenBank/DDBJ databases">
        <authorList>
            <person name="Wang Y."/>
            <person name="White M."/>
            <person name="Kvist S."/>
            <person name="Moncalvo J.-M."/>
        </authorList>
    </citation>
    <scope>NUCLEOTIDE SEQUENCE [LARGE SCALE GENOMIC DNA]</scope>
    <source>
        <strain evidence="10">COL-18-3</strain>
    </source>
</reference>
<feature type="compositionally biased region" description="Polar residues" evidence="5">
    <location>
        <begin position="715"/>
        <end position="729"/>
    </location>
</feature>
<keyword evidence="10" id="KW-1185">Reference proteome</keyword>
<keyword evidence="3 4" id="KW-0175">Coiled coil</keyword>
<dbReference type="GO" id="GO:0048211">
    <property type="term" value="P:Golgi vesicle docking"/>
    <property type="evidence" value="ECO:0007669"/>
    <property type="project" value="TreeGrafter"/>
</dbReference>
<reference evidence="9" key="1">
    <citation type="submission" date="2017-01" db="EMBL/GenBank/DDBJ databases">
        <authorList>
            <person name="Mah S.A."/>
            <person name="Swanson W.J."/>
            <person name="Moy G.W."/>
            <person name="Vacquier V.D."/>
        </authorList>
    </citation>
    <scope>NUCLEOTIDE SEQUENCE [LARGE SCALE GENOMIC DNA]</scope>
    <source>
        <strain evidence="9">COL-18-3</strain>
    </source>
</reference>
<feature type="compositionally biased region" description="Acidic residues" evidence="5">
    <location>
        <begin position="894"/>
        <end position="906"/>
    </location>
</feature>
<dbReference type="AlphaFoldDB" id="A0A1R1PT71"/>
<evidence type="ECO:0000256" key="1">
    <source>
        <dbReference type="ARBA" id="ARBA00004555"/>
    </source>
</evidence>
<evidence type="ECO:0000313" key="9">
    <source>
        <dbReference type="EMBL" id="OMH84160.1"/>
    </source>
</evidence>
<comment type="caution">
    <text evidence="9">The sequence shown here is derived from an EMBL/GenBank/DDBJ whole genome shotgun (WGS) entry which is preliminary data.</text>
</comment>
<evidence type="ECO:0000313" key="8">
    <source>
        <dbReference type="EMBL" id="OMH80973.1"/>
    </source>
</evidence>
<sequence>MNFLSRQYNALVGEAQSQQQTPRDTIQRLANRIDTSTLPQDRKAAVLGLKGLSKEYKEIVGEEALDNLLLTLSDDIEDSSMVKVVLETLNNLCESSSKDQPNEIAAIHARRIIESENHIGVLLELVGNSDFYVRYNALQQLEILLVHGGELLLSKILVSPTGVGRLVDLLSDSREIVRNEGIQLLISMTQKNSEIQKIVAFENAFDKIFAIIQEEGGVGGNIIIQDCLQLLHNLLGYNVSNQNFFRETSCIQKLTPLLQYDPSEKELAGYVEEESTWKDQEIRNMITILDIVRMLVRPGNINTENNQKVMQQCGVISPLLQHALSVEVPNAIRAQALCTVGDIIRGNSDNQQLFQRILITGTADDDEDGGVENTKMVPEPAVLVIARIAVGTCPHEVSADTYDIVRASANYLVRSYLEDNFDAKLAIAATFNPPPQSEDGSQESHQSIGSLLVSVMTMPLTTDRQEVMRVWHAANLFSLLLHNNDVIKQLALKVVVTGDDQNSVISLLQALANQATFFSQHRGRDSKTTISPESVLLVALLSALSVWMYNSPPSVSQFLQSKSNCLFIVELISSQPSAANNENSHIFVERGIGCFLLGLLYELNGNDGSISSEELHLLFHKRIGIDQMLFCLSKLNDSHELHSASSMFNPVVAMDIGIHIDSCFADIFRSHYGYLRTVLKQKPNALDLQKSMARQLHVPGNTASLVPSRGPSPAMDSTISPEHFSNSVPKSDYDKLMADLESTKSQLNDALSQLKQQKEQQQQQPSPVSLRDTDPAADKILTTKLDSANNSILELQSTIASNNALIKELNIELTQLKSENSEMSSKISTLTADLNLLSVKKEEPAADSETTIDRINELEKEQEDLLVLLADQDATLKLYRSKLRSYGEDIPPSDNDDDDDDFDDEE</sequence>
<evidence type="ECO:0000256" key="3">
    <source>
        <dbReference type="ARBA" id="ARBA00023054"/>
    </source>
</evidence>
<feature type="compositionally biased region" description="Low complexity" evidence="5">
    <location>
        <begin position="753"/>
        <end position="767"/>
    </location>
</feature>
<dbReference type="GO" id="GO:0000139">
    <property type="term" value="C:Golgi membrane"/>
    <property type="evidence" value="ECO:0007669"/>
    <property type="project" value="InterPro"/>
</dbReference>
<dbReference type="GO" id="GO:0005795">
    <property type="term" value="C:Golgi stack"/>
    <property type="evidence" value="ECO:0007669"/>
    <property type="project" value="TreeGrafter"/>
</dbReference>
<evidence type="ECO:0000259" key="6">
    <source>
        <dbReference type="Pfam" id="PF04869"/>
    </source>
</evidence>
<dbReference type="InterPro" id="IPR024095">
    <property type="entry name" value="Vesicle_P115"/>
</dbReference>
<evidence type="ECO:0000256" key="2">
    <source>
        <dbReference type="ARBA" id="ARBA00023034"/>
    </source>
</evidence>
<name>A0A1R1PT71_ZANCU</name>
<feature type="region of interest" description="Disordered" evidence="5">
    <location>
        <begin position="699"/>
        <end position="730"/>
    </location>
</feature>
<dbReference type="PANTHER" id="PTHR10013:SF0">
    <property type="entry name" value="GENERAL VESICULAR TRANSPORT FACTOR P115"/>
    <property type="match status" value="1"/>
</dbReference>
<dbReference type="GO" id="GO:0006886">
    <property type="term" value="P:intracellular protein transport"/>
    <property type="evidence" value="ECO:0007669"/>
    <property type="project" value="InterPro"/>
</dbReference>
<dbReference type="Pfam" id="PF04869">
    <property type="entry name" value="Uso1_p115_head"/>
    <property type="match status" value="1"/>
</dbReference>
<dbReference type="GO" id="GO:0005783">
    <property type="term" value="C:endoplasmic reticulum"/>
    <property type="evidence" value="ECO:0007669"/>
    <property type="project" value="TreeGrafter"/>
</dbReference>